<reference evidence="2 3" key="1">
    <citation type="submission" date="2017-03" db="EMBL/GenBank/DDBJ databases">
        <title>Genome sequence of Geothermobacter sp. EPR-M, Deep-Sea Iron Reducer.</title>
        <authorList>
            <person name="Tully B."/>
            <person name="Savalia P."/>
            <person name="Abuyen K."/>
            <person name="Baughan C."/>
            <person name="Romero E."/>
            <person name="Ronkowski C."/>
            <person name="Torres B."/>
            <person name="Tremblay J."/>
            <person name="Trujillo A."/>
            <person name="Tyler M."/>
            <person name="Perez-Rodriguez I."/>
            <person name="Amend J."/>
        </authorList>
    </citation>
    <scope>NUCLEOTIDE SEQUENCE [LARGE SCALE GENOMIC DNA]</scope>
    <source>
        <strain evidence="2 3">EPR-M</strain>
    </source>
</reference>
<dbReference type="OrthoDB" id="9801684at2"/>
<dbReference type="AlphaFoldDB" id="A0A1X0YE65"/>
<evidence type="ECO:0000313" key="2">
    <source>
        <dbReference type="EMBL" id="ORJ63409.1"/>
    </source>
</evidence>
<dbReference type="Proteomes" id="UP000193136">
    <property type="component" value="Unassembled WGS sequence"/>
</dbReference>
<dbReference type="Pfam" id="PF13635">
    <property type="entry name" value="DUF4143"/>
    <property type="match status" value="1"/>
</dbReference>
<feature type="domain" description="AAA+ ATPase" evidence="1">
    <location>
        <begin position="17"/>
        <end position="137"/>
    </location>
</feature>
<dbReference type="PANTHER" id="PTHR33295">
    <property type="entry name" value="ATPASE"/>
    <property type="match status" value="1"/>
</dbReference>
<dbReference type="STRING" id="1969733.B5V00_00655"/>
<dbReference type="SMART" id="SM00382">
    <property type="entry name" value="AAA"/>
    <property type="match status" value="1"/>
</dbReference>
<dbReference type="PANTHER" id="PTHR33295:SF7">
    <property type="entry name" value="ATPASE"/>
    <property type="match status" value="1"/>
</dbReference>
<dbReference type="InterPro" id="IPR041682">
    <property type="entry name" value="AAA_14"/>
</dbReference>
<dbReference type="Gene3D" id="3.40.50.300">
    <property type="entry name" value="P-loop containing nucleotide triphosphate hydrolases"/>
    <property type="match status" value="1"/>
</dbReference>
<dbReference type="SUPFAM" id="SSF52540">
    <property type="entry name" value="P-loop containing nucleoside triphosphate hydrolases"/>
    <property type="match status" value="1"/>
</dbReference>
<dbReference type="InterPro" id="IPR027417">
    <property type="entry name" value="P-loop_NTPase"/>
</dbReference>
<accession>A0A1X0YE65</accession>
<proteinExistence type="predicted"/>
<keyword evidence="3" id="KW-1185">Reference proteome</keyword>
<dbReference type="Pfam" id="PF13173">
    <property type="entry name" value="AAA_14"/>
    <property type="match status" value="1"/>
</dbReference>
<name>A0A1X0YE65_9BACT</name>
<evidence type="ECO:0000313" key="3">
    <source>
        <dbReference type="Proteomes" id="UP000193136"/>
    </source>
</evidence>
<comment type="caution">
    <text evidence="2">The sequence shown here is derived from an EMBL/GenBank/DDBJ whole genome shotgun (WGS) entry which is preliminary data.</text>
</comment>
<evidence type="ECO:0000259" key="1">
    <source>
        <dbReference type="SMART" id="SM00382"/>
    </source>
</evidence>
<dbReference type="RefSeq" id="WP_085008467.1">
    <property type="nucleotide sequence ID" value="NZ_NAAD01000001.1"/>
</dbReference>
<organism evidence="2 3">
    <name type="scientific">Geothermobacter hydrogeniphilus</name>
    <dbReference type="NCBI Taxonomy" id="1969733"/>
    <lineage>
        <taxon>Bacteria</taxon>
        <taxon>Pseudomonadati</taxon>
        <taxon>Thermodesulfobacteriota</taxon>
        <taxon>Desulfuromonadia</taxon>
        <taxon>Desulfuromonadales</taxon>
        <taxon>Geothermobacteraceae</taxon>
        <taxon>Geothermobacter</taxon>
    </lineage>
</organism>
<dbReference type="EMBL" id="NAAD01000001">
    <property type="protein sequence ID" value="ORJ63409.1"/>
    <property type="molecule type" value="Genomic_DNA"/>
</dbReference>
<gene>
    <name evidence="2" type="ORF">B5V00_00655</name>
</gene>
<dbReference type="InterPro" id="IPR003593">
    <property type="entry name" value="AAA+_ATPase"/>
</dbReference>
<dbReference type="InterPro" id="IPR025420">
    <property type="entry name" value="DUF4143"/>
</dbReference>
<sequence>MQRQQLNILNNWLQDPNRKPLIIRGARQVGKSTLVELFARQNRLPLRSVNLERHPELAGVFSGKNPEQIIQQIEFLPRQGSISNETLLFLDEIQAVPEAIAALRYFYEDKPELPVISAGSLLEFALADHSFSMPVGRIQYLHMGPMTFSEFLQAMGEERLYELISHYELGREIGEIPHQRLLELLRSYYFIGGMPEAVAVFTETHSYKTVSKVHCSIIDTYRDDFPKYAGSRNLNRMLNVFNFAARNVGIKIKYSNISRHDQSVTIKKDIELLAMARVIGKVVHSHCSGLPLQADLEEKVYKLIFLDIGLMNAICGLDWRELSQMDDVKLINQGAIAEQFVGQHLQALLADKPNRELNYWLREGKSANAELDFVVALGGKIVPIEVKSGATGSLKSLHQFMGSKQTPLAIRFDTQRPSVQQIETIITINKERKPVKYPLISLPLYLVERLDEIVKSYENHR</sequence>
<protein>
    <submittedName>
        <fullName evidence="2">AAA family ATPase</fullName>
    </submittedName>
</protein>